<evidence type="ECO:0000313" key="5">
    <source>
        <dbReference type="Proteomes" id="UP000038010"/>
    </source>
</evidence>
<dbReference type="Pfam" id="PF08624">
    <property type="entry name" value="CRC_subunit"/>
    <property type="match status" value="1"/>
</dbReference>
<dbReference type="PANTHER" id="PTHR22597:SF3">
    <property type="entry name" value="CHROMATIN STRUCTURE-REMODELING COMPLEX SUBUNIT RSC7"/>
    <property type="match status" value="1"/>
</dbReference>
<dbReference type="RefSeq" id="XP_017994841.1">
    <property type="nucleotide sequence ID" value="XM_018142219.1"/>
</dbReference>
<evidence type="ECO:0000256" key="3">
    <source>
        <dbReference type="SAM" id="MobiDB-lite"/>
    </source>
</evidence>
<feature type="compositionally biased region" description="Acidic residues" evidence="3">
    <location>
        <begin position="45"/>
        <end position="63"/>
    </location>
</feature>
<evidence type="ECO:0000313" key="4">
    <source>
        <dbReference type="EMBL" id="KPI34878.1"/>
    </source>
</evidence>
<reference evidence="4 5" key="1">
    <citation type="submission" date="2015-06" db="EMBL/GenBank/DDBJ databases">
        <title>Draft genome of the ant-associated black yeast Phialophora attae CBS 131958.</title>
        <authorList>
            <person name="Moreno L.F."/>
            <person name="Stielow B.J."/>
            <person name="de Hoog S."/>
            <person name="Vicente V.A."/>
            <person name="Weiss V.A."/>
            <person name="de Vries M."/>
            <person name="Cruz L.M."/>
            <person name="Souza E.M."/>
        </authorList>
    </citation>
    <scope>NUCLEOTIDE SEQUENCE [LARGE SCALE GENOMIC DNA]</scope>
    <source>
        <strain evidence="4 5">CBS 131958</strain>
    </source>
</reference>
<evidence type="ECO:0000256" key="2">
    <source>
        <dbReference type="ARBA" id="ARBA00023163"/>
    </source>
</evidence>
<dbReference type="STRING" id="1664694.A0A0N0NHR7"/>
<dbReference type="GO" id="GO:0031490">
    <property type="term" value="F:chromatin DNA binding"/>
    <property type="evidence" value="ECO:0007669"/>
    <property type="project" value="TreeGrafter"/>
</dbReference>
<comment type="caution">
    <text evidence="4">The sequence shown here is derived from an EMBL/GenBank/DDBJ whole genome shotgun (WGS) entry which is preliminary data.</text>
</comment>
<protein>
    <submittedName>
        <fullName evidence="4">Chromatin structure-remodeling complex subunit rsc7</fullName>
    </submittedName>
</protein>
<sequence>MARRPRQAAQAAAISMRSTRIPVLSDNEDEEMVDAPPTDPATPREDEDDQAQNDEGDEGEDDGTPSQASPAPSRSATPRRRGRGGGRARRGGARSTRSRAPVSEDEAPEVPSDPPPKRRGGFRGGNRGRWANRKSGVSRNVPMDEDGNPMEVEDNELVLPEIPEGEEKVAKSGELLGGREYRVRTFTLPGHGDKLYMLSTEPARCLGYRDSYLFFTKHKFLYKVLLAEDDKVYLIERGMIPSSYKGRSIGIVAARSVFREFGARIVVGGKKITDDYDEQAARERGDVEGELADMRDALPGAGESYDRNQYVAWFGASNVYNANNIAVVPGKKGPEGKRKRIIITSDNWLYEHARSTSQFNSALVQARQANFDGLYDIHTNVMQWPRHMQSTHGHWEKVNDREAEDEEEGYRLPPLDPVYSRNFRIHDFAVEAPPDSHLVPPGMEWDENSLSSIPTEVLDELPLDCLEALKKAQSRETEWRNKWKSEKRDGLRANFLPSLEWYPKS</sequence>
<dbReference type="PANTHER" id="PTHR22597">
    <property type="entry name" value="POLYCOMB GROUP PROTEIN"/>
    <property type="match status" value="1"/>
</dbReference>
<evidence type="ECO:0000256" key="1">
    <source>
        <dbReference type="ARBA" id="ARBA00023015"/>
    </source>
</evidence>
<feature type="compositionally biased region" description="Low complexity" evidence="3">
    <location>
        <begin position="64"/>
        <end position="76"/>
    </location>
</feature>
<dbReference type="VEuPathDB" id="FungiDB:AB675_2263"/>
<keyword evidence="1" id="KW-0805">Transcription regulation</keyword>
<keyword evidence="5" id="KW-1185">Reference proteome</keyword>
<dbReference type="GO" id="GO:0016586">
    <property type="term" value="C:RSC-type complex"/>
    <property type="evidence" value="ECO:0007669"/>
    <property type="project" value="TreeGrafter"/>
</dbReference>
<accession>A0A0N0NHR7</accession>
<name>A0A0N0NHR7_9EURO</name>
<dbReference type="Proteomes" id="UP000038010">
    <property type="component" value="Unassembled WGS sequence"/>
</dbReference>
<organism evidence="4 5">
    <name type="scientific">Cyphellophora attinorum</name>
    <dbReference type="NCBI Taxonomy" id="1664694"/>
    <lineage>
        <taxon>Eukaryota</taxon>
        <taxon>Fungi</taxon>
        <taxon>Dikarya</taxon>
        <taxon>Ascomycota</taxon>
        <taxon>Pezizomycotina</taxon>
        <taxon>Eurotiomycetes</taxon>
        <taxon>Chaetothyriomycetidae</taxon>
        <taxon>Chaetothyriales</taxon>
        <taxon>Cyphellophoraceae</taxon>
        <taxon>Cyphellophora</taxon>
    </lineage>
</organism>
<dbReference type="InterPro" id="IPR013933">
    <property type="entry name" value="CRC_Rsc7/Swp82"/>
</dbReference>
<dbReference type="OrthoDB" id="5598844at2759"/>
<feature type="region of interest" description="Disordered" evidence="3">
    <location>
        <begin position="1"/>
        <end position="151"/>
    </location>
</feature>
<dbReference type="AlphaFoldDB" id="A0A0N0NHR7"/>
<keyword evidence="2" id="KW-0804">Transcription</keyword>
<gene>
    <name evidence="4" type="ORF">AB675_2263</name>
</gene>
<dbReference type="GeneID" id="28734099"/>
<feature type="compositionally biased region" description="Basic residues" evidence="3">
    <location>
        <begin position="77"/>
        <end position="92"/>
    </location>
</feature>
<proteinExistence type="predicted"/>
<dbReference type="EMBL" id="LFJN01000048">
    <property type="protein sequence ID" value="KPI34878.1"/>
    <property type="molecule type" value="Genomic_DNA"/>
</dbReference>